<protein>
    <submittedName>
        <fullName evidence="2">Uncharacterized protein</fullName>
    </submittedName>
</protein>
<keyword evidence="1" id="KW-1133">Transmembrane helix</keyword>
<accession>A0AAD9VBQ0</accession>
<organism evidence="2 3">
    <name type="scientific">Acropora cervicornis</name>
    <name type="common">Staghorn coral</name>
    <dbReference type="NCBI Taxonomy" id="6130"/>
    <lineage>
        <taxon>Eukaryota</taxon>
        <taxon>Metazoa</taxon>
        <taxon>Cnidaria</taxon>
        <taxon>Anthozoa</taxon>
        <taxon>Hexacorallia</taxon>
        <taxon>Scleractinia</taxon>
        <taxon>Astrocoeniina</taxon>
        <taxon>Acroporidae</taxon>
        <taxon>Acropora</taxon>
    </lineage>
</organism>
<dbReference type="EMBL" id="JARQWQ010000012">
    <property type="protein sequence ID" value="KAK2568474.1"/>
    <property type="molecule type" value="Genomic_DNA"/>
</dbReference>
<reference evidence="2" key="2">
    <citation type="journal article" date="2023" name="Science">
        <title>Genomic signatures of disease resistance in endangered staghorn corals.</title>
        <authorList>
            <person name="Vollmer S.V."/>
            <person name="Selwyn J.D."/>
            <person name="Despard B.A."/>
            <person name="Roesel C.L."/>
        </authorList>
    </citation>
    <scope>NUCLEOTIDE SEQUENCE</scope>
    <source>
        <strain evidence="2">K2</strain>
    </source>
</reference>
<evidence type="ECO:0000256" key="1">
    <source>
        <dbReference type="SAM" id="Phobius"/>
    </source>
</evidence>
<evidence type="ECO:0000313" key="2">
    <source>
        <dbReference type="EMBL" id="KAK2568474.1"/>
    </source>
</evidence>
<sequence>MVGGFFACPLPLYLYCVNHIPRFSRRKLLTISFLGAALGSIGALLLSDKAKYDEGNTDCQIDKILRHDYNKETFKLDVATIDRGVGERNWDVRSSPIKEIPIEEADFQRYSTVTIHPYLPYGLMAGLAVVAAIVAMTLPETFNQPTMENLESQEKKDDCEMEKLENGNVQKSANDEKSALV</sequence>
<reference evidence="2" key="1">
    <citation type="journal article" date="2023" name="G3 (Bethesda)">
        <title>Whole genome assembly and annotation of the endangered Caribbean coral Acropora cervicornis.</title>
        <authorList>
            <person name="Selwyn J.D."/>
            <person name="Vollmer S.V."/>
        </authorList>
    </citation>
    <scope>NUCLEOTIDE SEQUENCE</scope>
    <source>
        <strain evidence="2">K2</strain>
    </source>
</reference>
<dbReference type="AlphaFoldDB" id="A0AAD9VBQ0"/>
<feature type="transmembrane region" description="Helical" evidence="1">
    <location>
        <begin position="28"/>
        <end position="46"/>
    </location>
</feature>
<evidence type="ECO:0000313" key="3">
    <source>
        <dbReference type="Proteomes" id="UP001249851"/>
    </source>
</evidence>
<dbReference type="Proteomes" id="UP001249851">
    <property type="component" value="Unassembled WGS sequence"/>
</dbReference>
<comment type="caution">
    <text evidence="2">The sequence shown here is derived from an EMBL/GenBank/DDBJ whole genome shotgun (WGS) entry which is preliminary data.</text>
</comment>
<keyword evidence="1" id="KW-0472">Membrane</keyword>
<feature type="transmembrane region" description="Helical" evidence="1">
    <location>
        <begin position="118"/>
        <end position="138"/>
    </location>
</feature>
<name>A0AAD9VBQ0_ACRCE</name>
<proteinExistence type="predicted"/>
<keyword evidence="1" id="KW-0812">Transmembrane</keyword>
<gene>
    <name evidence="2" type="ORF">P5673_007525</name>
</gene>
<keyword evidence="3" id="KW-1185">Reference proteome</keyword>